<feature type="transmembrane region" description="Helical" evidence="1">
    <location>
        <begin position="90"/>
        <end position="109"/>
    </location>
</feature>
<feature type="transmembrane region" description="Helical" evidence="1">
    <location>
        <begin position="121"/>
        <end position="138"/>
    </location>
</feature>
<reference evidence="3" key="1">
    <citation type="submission" date="2017-01" db="EMBL/GenBank/DDBJ databases">
        <title>Comparative genomics of anhydrobiosis in the tardigrade Hypsibius dujardini.</title>
        <authorList>
            <person name="Yoshida Y."/>
            <person name="Koutsovoulos G."/>
            <person name="Laetsch D."/>
            <person name="Stevens L."/>
            <person name="Kumar S."/>
            <person name="Horikawa D."/>
            <person name="Ishino K."/>
            <person name="Komine S."/>
            <person name="Tomita M."/>
            <person name="Blaxter M."/>
            <person name="Arakawa K."/>
        </authorList>
    </citation>
    <scope>NUCLEOTIDE SEQUENCE [LARGE SCALE GENOMIC DNA]</scope>
    <source>
        <strain evidence="3">Z151</strain>
    </source>
</reference>
<evidence type="ECO:0000313" key="2">
    <source>
        <dbReference type="EMBL" id="OQV11957.1"/>
    </source>
</evidence>
<keyword evidence="1" id="KW-1133">Transmembrane helix</keyword>
<dbReference type="PANTHER" id="PTHR35270:SF2">
    <property type="entry name" value="FUSELESS, ISOFORM A"/>
    <property type="match status" value="1"/>
</dbReference>
<accession>A0A1W0W9S8</accession>
<organism evidence="2 3">
    <name type="scientific">Hypsibius exemplaris</name>
    <name type="common">Freshwater tardigrade</name>
    <dbReference type="NCBI Taxonomy" id="2072580"/>
    <lineage>
        <taxon>Eukaryota</taxon>
        <taxon>Metazoa</taxon>
        <taxon>Ecdysozoa</taxon>
        <taxon>Tardigrada</taxon>
        <taxon>Eutardigrada</taxon>
        <taxon>Parachela</taxon>
        <taxon>Hypsibioidea</taxon>
        <taxon>Hypsibiidae</taxon>
        <taxon>Hypsibius</taxon>
    </lineage>
</organism>
<dbReference type="InterPro" id="IPR032751">
    <property type="entry name" value="Fuseless"/>
</dbReference>
<feature type="transmembrane region" description="Helical" evidence="1">
    <location>
        <begin position="252"/>
        <end position="271"/>
    </location>
</feature>
<proteinExistence type="predicted"/>
<feature type="transmembrane region" description="Helical" evidence="1">
    <location>
        <begin position="51"/>
        <end position="70"/>
    </location>
</feature>
<dbReference type="Pfam" id="PF15993">
    <property type="entry name" value="Fuseless"/>
    <property type="match status" value="1"/>
</dbReference>
<gene>
    <name evidence="2" type="ORF">BV898_13752</name>
</gene>
<keyword evidence="1" id="KW-0812">Transmembrane</keyword>
<feature type="transmembrane region" description="Helical" evidence="1">
    <location>
        <begin position="174"/>
        <end position="202"/>
    </location>
</feature>
<evidence type="ECO:0000256" key="1">
    <source>
        <dbReference type="SAM" id="Phobius"/>
    </source>
</evidence>
<dbReference type="OrthoDB" id="45313at2759"/>
<dbReference type="AlphaFoldDB" id="A0A1W0W9S8"/>
<comment type="caution">
    <text evidence="2">The sequence shown here is derived from an EMBL/GenBank/DDBJ whole genome shotgun (WGS) entry which is preliminary data.</text>
</comment>
<keyword evidence="3" id="KW-1185">Reference proteome</keyword>
<dbReference type="Proteomes" id="UP000192578">
    <property type="component" value="Unassembled WGS sequence"/>
</dbReference>
<protein>
    <submittedName>
        <fullName evidence="2">Uncharacterized protein</fullName>
    </submittedName>
</protein>
<evidence type="ECO:0000313" key="3">
    <source>
        <dbReference type="Proteomes" id="UP000192578"/>
    </source>
</evidence>
<name>A0A1W0W9S8_HYPEX</name>
<feature type="transmembrane region" description="Helical" evidence="1">
    <location>
        <begin position="9"/>
        <end position="31"/>
    </location>
</feature>
<dbReference type="EMBL" id="MTYJ01000157">
    <property type="protein sequence ID" value="OQV11957.1"/>
    <property type="molecule type" value="Genomic_DNA"/>
</dbReference>
<sequence>MLCKKPPAWFLKSFDALLSIYILCPLVVIYWRGTFMLIEIYQLPKKEDRLISLGVSLIIGVVGNMLAIYIQDWMKQTAHNMVSPIGELFFKRLFAYLFGWVVVSFWRAVWDFIDDQTGMEIRSGAVCFGISAVSLILLRTFRNCPAPPLVAASDLSDDFFTIKTRFRTPKSKKLLFFLDALFSVTVPGTMIVCIVRGMWYIMSYFLDLNVSNGWRAIDSAACSMGIATGMVFIVFMLQRSAAWVSRRLDNHLLLKIIFEDFFYLLGLIAGTNTWRGIWGFLDYYAFPKDDVMSAWTCHIIGQGGLMLFMHASSALVKSFEVDGEYVNGEGCWLPASSLTMFQGHMGQTHRKQFIVRNGEEIIMTTVTTLKDPIGAAGQTTEELSPENALRLRKMDELNHPNGGDVGLVPGWKSRLQSKPRQFSI</sequence>
<dbReference type="PANTHER" id="PTHR35270">
    <property type="entry name" value="FUSELESS, ISOFORM A"/>
    <property type="match status" value="1"/>
</dbReference>
<keyword evidence="1" id="KW-0472">Membrane</keyword>
<feature type="transmembrane region" description="Helical" evidence="1">
    <location>
        <begin position="214"/>
        <end position="237"/>
    </location>
</feature>